<dbReference type="Pfam" id="PF04041">
    <property type="entry name" value="Glyco_hydro_130"/>
    <property type="match status" value="1"/>
</dbReference>
<accession>A0A9X4KPC7</accession>
<reference evidence="4" key="1">
    <citation type="submission" date="2022-10" db="EMBL/GenBank/DDBJ databases">
        <title>Comparative genomic analysis of Cohnella hashimotonis sp. nov., isolated from the International Space Station.</title>
        <authorList>
            <person name="Simpson A."/>
            <person name="Venkateswaran K."/>
        </authorList>
    </citation>
    <scope>NUCLEOTIDE SEQUENCE</scope>
    <source>
        <strain evidence="4">DSM 28161</strain>
    </source>
</reference>
<dbReference type="SUPFAM" id="SSF75005">
    <property type="entry name" value="Arabinanase/levansucrase/invertase"/>
    <property type="match status" value="1"/>
</dbReference>
<dbReference type="PANTHER" id="PTHR34106">
    <property type="entry name" value="GLYCOSIDASE"/>
    <property type="match status" value="1"/>
</dbReference>
<evidence type="ECO:0000256" key="3">
    <source>
        <dbReference type="ARBA" id="ARBA00024356"/>
    </source>
</evidence>
<evidence type="ECO:0000313" key="5">
    <source>
        <dbReference type="Proteomes" id="UP001153404"/>
    </source>
</evidence>
<dbReference type="PANTHER" id="PTHR34106:SF5">
    <property type="entry name" value="GLYCOSIDASE"/>
    <property type="match status" value="1"/>
</dbReference>
<dbReference type="CDD" id="cd18612">
    <property type="entry name" value="GH130_Lin0857-like"/>
    <property type="match status" value="1"/>
</dbReference>
<organism evidence="4 5">
    <name type="scientific">Cohnella rhizosphaerae</name>
    <dbReference type="NCBI Taxonomy" id="1457232"/>
    <lineage>
        <taxon>Bacteria</taxon>
        <taxon>Bacillati</taxon>
        <taxon>Bacillota</taxon>
        <taxon>Bacilli</taxon>
        <taxon>Bacillales</taxon>
        <taxon>Paenibacillaceae</taxon>
        <taxon>Cohnella</taxon>
    </lineage>
</organism>
<keyword evidence="5" id="KW-1185">Reference proteome</keyword>
<name>A0A9X4KPC7_9BACL</name>
<keyword evidence="1" id="KW-0328">Glycosyltransferase</keyword>
<dbReference type="Gene3D" id="2.115.10.20">
    <property type="entry name" value="Glycosyl hydrolase domain, family 43"/>
    <property type="match status" value="1"/>
</dbReference>
<dbReference type="InterPro" id="IPR007184">
    <property type="entry name" value="Mannoside_phosphorylase"/>
</dbReference>
<dbReference type="Proteomes" id="UP001153404">
    <property type="component" value="Unassembled WGS sequence"/>
</dbReference>
<evidence type="ECO:0000313" key="4">
    <source>
        <dbReference type="EMBL" id="MDG0808609.1"/>
    </source>
</evidence>
<evidence type="ECO:0000256" key="2">
    <source>
        <dbReference type="ARBA" id="ARBA00022679"/>
    </source>
</evidence>
<proteinExistence type="inferred from homology"/>
<keyword evidence="2" id="KW-0808">Transferase</keyword>
<dbReference type="EMBL" id="JAPDIA010000002">
    <property type="protein sequence ID" value="MDG0808609.1"/>
    <property type="molecule type" value="Genomic_DNA"/>
</dbReference>
<dbReference type="RefSeq" id="WP_277529292.1">
    <property type="nucleotide sequence ID" value="NZ_JAPDIA010000002.1"/>
</dbReference>
<comment type="similarity">
    <text evidence="3">Belongs to the glycosyl hydrolase 130 family.</text>
</comment>
<comment type="caution">
    <text evidence="4">The sequence shown here is derived from an EMBL/GenBank/DDBJ whole genome shotgun (WGS) entry which is preliminary data.</text>
</comment>
<evidence type="ECO:0000256" key="1">
    <source>
        <dbReference type="ARBA" id="ARBA00022676"/>
    </source>
</evidence>
<dbReference type="PIRSF" id="PIRSF016202">
    <property type="entry name" value="PH1107"/>
    <property type="match status" value="1"/>
</dbReference>
<protein>
    <submittedName>
        <fullName evidence="4">Glycoside hydrolase family 130 protein</fullName>
    </submittedName>
</protein>
<dbReference type="GO" id="GO:0016757">
    <property type="term" value="F:glycosyltransferase activity"/>
    <property type="evidence" value="ECO:0007669"/>
    <property type="project" value="UniProtKB-KW"/>
</dbReference>
<keyword evidence="4" id="KW-0378">Hydrolase</keyword>
<dbReference type="GO" id="GO:0016787">
    <property type="term" value="F:hydrolase activity"/>
    <property type="evidence" value="ECO:0007669"/>
    <property type="project" value="UniProtKB-KW"/>
</dbReference>
<dbReference type="AlphaFoldDB" id="A0A9X4KPC7"/>
<gene>
    <name evidence="4" type="ORF">OMP40_03800</name>
</gene>
<sequence length="349" mass="38245">MALSRFAHNPIVATNDVKPIHPDFQVVGVFNAGVATFGGEIILLLRVAEMPVQSDDNQVLVPVLSETNGELEIVRIAKSDDRYDLSDSRVIKQRGKYAYLTSLSYLRIARSADGVRFTVDPGPAMLPDGPLEAWGIEDPRITQIGRQYYITYSAISPKGVSVGVAVTEDFVTFARSGTMLPPENKDVAIFPEKIGGSYYALHRPVPKAIGSPEMWIAQSPDLVHWGRHRHLIGLREGQWDGGRIGGGAVPIKTPEGCWLALYHGADETDRYCMGALLLDLADPARVIARSRVPILEPEAEYEVNGFFGRVVFSCGALLLDRTIRMYYGAADEAMAGVDIPLADIYDTLN</sequence>
<dbReference type="InterPro" id="IPR023296">
    <property type="entry name" value="Glyco_hydro_beta-prop_sf"/>
</dbReference>